<dbReference type="EMBL" id="AACS02000005">
    <property type="protein sequence ID" value="EFI27728.1"/>
    <property type="molecule type" value="Genomic_DNA"/>
</dbReference>
<accession>D6RMI9</accession>
<proteinExistence type="predicted"/>
<organism evidence="1 2">
    <name type="scientific">Coprinopsis cinerea (strain Okayama-7 / 130 / ATCC MYA-4618 / FGSC 9003)</name>
    <name type="common">Inky cap fungus</name>
    <name type="synonym">Hormographiella aspergillata</name>
    <dbReference type="NCBI Taxonomy" id="240176"/>
    <lineage>
        <taxon>Eukaryota</taxon>
        <taxon>Fungi</taxon>
        <taxon>Dikarya</taxon>
        <taxon>Basidiomycota</taxon>
        <taxon>Agaricomycotina</taxon>
        <taxon>Agaricomycetes</taxon>
        <taxon>Agaricomycetidae</taxon>
        <taxon>Agaricales</taxon>
        <taxon>Agaricineae</taxon>
        <taxon>Psathyrellaceae</taxon>
        <taxon>Coprinopsis</taxon>
    </lineage>
</organism>
<protein>
    <submittedName>
        <fullName evidence="1">Uncharacterized protein</fullName>
    </submittedName>
</protein>
<dbReference type="InParanoid" id="D6RMI9"/>
<gene>
    <name evidence="1" type="ORF">CC1G_14651</name>
</gene>
<evidence type="ECO:0000313" key="2">
    <source>
        <dbReference type="Proteomes" id="UP000001861"/>
    </source>
</evidence>
<sequence>MASAMTIPRKRRLHLPSTLALSAREHRLVIPNRHNFSGRMGNQSLYPPTSYIALLARRAKGIDSIMRVSRQSFVTAACCARGVIHGPARVHDSGKPRIWN</sequence>
<evidence type="ECO:0000313" key="1">
    <source>
        <dbReference type="EMBL" id="EFI27728.1"/>
    </source>
</evidence>
<dbReference type="GeneID" id="9379403"/>
<dbReference type="HOGENOM" id="CLU_2305932_0_0_1"/>
<dbReference type="RefSeq" id="XP_002911222.1">
    <property type="nucleotide sequence ID" value="XM_002911176.1"/>
</dbReference>
<reference evidence="1 2" key="1">
    <citation type="journal article" date="2010" name="Proc. Natl. Acad. Sci. U.S.A.">
        <title>Insights into evolution of multicellular fungi from the assembled chromosomes of the mushroom Coprinopsis cinerea (Coprinus cinereus).</title>
        <authorList>
            <person name="Stajich J.E."/>
            <person name="Wilke S.K."/>
            <person name="Ahren D."/>
            <person name="Au C.H."/>
            <person name="Birren B.W."/>
            <person name="Borodovsky M."/>
            <person name="Burns C."/>
            <person name="Canback B."/>
            <person name="Casselton L.A."/>
            <person name="Cheng C.K."/>
            <person name="Deng J."/>
            <person name="Dietrich F.S."/>
            <person name="Fargo D.C."/>
            <person name="Farman M.L."/>
            <person name="Gathman A.C."/>
            <person name="Goldberg J."/>
            <person name="Guigo R."/>
            <person name="Hoegger P.J."/>
            <person name="Hooker J.B."/>
            <person name="Huggins A."/>
            <person name="James T.Y."/>
            <person name="Kamada T."/>
            <person name="Kilaru S."/>
            <person name="Kodira C."/>
            <person name="Kues U."/>
            <person name="Kupfer D."/>
            <person name="Kwan H.S."/>
            <person name="Lomsadze A."/>
            <person name="Li W."/>
            <person name="Lilly W.W."/>
            <person name="Ma L.J."/>
            <person name="Mackey A.J."/>
            <person name="Manning G."/>
            <person name="Martin F."/>
            <person name="Muraguchi H."/>
            <person name="Natvig D.O."/>
            <person name="Palmerini H."/>
            <person name="Ramesh M.A."/>
            <person name="Rehmeyer C.J."/>
            <person name="Roe B.A."/>
            <person name="Shenoy N."/>
            <person name="Stanke M."/>
            <person name="Ter-Hovhannisyan V."/>
            <person name="Tunlid A."/>
            <person name="Velagapudi R."/>
            <person name="Vision T.J."/>
            <person name="Zeng Q."/>
            <person name="Zolan M.E."/>
            <person name="Pukkila P.J."/>
        </authorList>
    </citation>
    <scope>NUCLEOTIDE SEQUENCE [LARGE SCALE GENOMIC DNA]</scope>
    <source>
        <strain evidence="2">Okayama-7 / 130 / ATCC MYA-4618 / FGSC 9003</strain>
    </source>
</reference>
<dbReference type="VEuPathDB" id="FungiDB:CC1G_14651"/>
<name>D6RMI9_COPC7</name>
<dbReference type="Proteomes" id="UP000001861">
    <property type="component" value="Unassembled WGS sequence"/>
</dbReference>
<dbReference type="AlphaFoldDB" id="D6RMI9"/>
<comment type="caution">
    <text evidence="1">The sequence shown here is derived from an EMBL/GenBank/DDBJ whole genome shotgun (WGS) entry which is preliminary data.</text>
</comment>
<dbReference type="KEGG" id="cci:CC1G_14651"/>
<keyword evidence="2" id="KW-1185">Reference proteome</keyword>